<dbReference type="InterPro" id="IPR016039">
    <property type="entry name" value="Thiolase-like"/>
</dbReference>
<dbReference type="GO" id="GO:0005829">
    <property type="term" value="C:cytosol"/>
    <property type="evidence" value="ECO:0007669"/>
    <property type="project" value="TreeGrafter"/>
</dbReference>
<accession>A0A7X2H1Y5</accession>
<dbReference type="PROSITE" id="PS52004">
    <property type="entry name" value="KS3_2"/>
    <property type="match status" value="1"/>
</dbReference>
<gene>
    <name evidence="5" type="ORF">GJB61_02435</name>
</gene>
<comment type="caution">
    <text evidence="5">The sequence shown here is derived from an EMBL/GenBank/DDBJ whole genome shotgun (WGS) entry which is preliminary data.</text>
</comment>
<feature type="domain" description="Ketosynthase family 3 (KS3)" evidence="4">
    <location>
        <begin position="7"/>
        <end position="424"/>
    </location>
</feature>
<dbReference type="InterPro" id="IPR020841">
    <property type="entry name" value="PKS_Beta-ketoAc_synthase_dom"/>
</dbReference>
<evidence type="ECO:0000313" key="5">
    <source>
        <dbReference type="EMBL" id="MRN51855.1"/>
    </source>
</evidence>
<dbReference type="GO" id="GO:0006633">
    <property type="term" value="P:fatty acid biosynthetic process"/>
    <property type="evidence" value="ECO:0007669"/>
    <property type="project" value="TreeGrafter"/>
</dbReference>
<dbReference type="AlphaFoldDB" id="A0A7X2H1Y5"/>
<comment type="similarity">
    <text evidence="1 3">Belongs to the thiolase-like superfamily. Beta-ketoacyl-ACP synthases family.</text>
</comment>
<dbReference type="SMART" id="SM00825">
    <property type="entry name" value="PKS_KS"/>
    <property type="match status" value="1"/>
</dbReference>
<dbReference type="InterPro" id="IPR014030">
    <property type="entry name" value="Ketoacyl_synth_N"/>
</dbReference>
<dbReference type="RefSeq" id="WP_154116749.1">
    <property type="nucleotide sequence ID" value="NZ_WJXB01000001.1"/>
</dbReference>
<dbReference type="GO" id="GO:0004315">
    <property type="term" value="F:3-oxoacyl-[acyl-carrier-protein] synthase activity"/>
    <property type="evidence" value="ECO:0007669"/>
    <property type="project" value="TreeGrafter"/>
</dbReference>
<dbReference type="PANTHER" id="PTHR11712">
    <property type="entry name" value="POLYKETIDE SYNTHASE-RELATED"/>
    <property type="match status" value="1"/>
</dbReference>
<dbReference type="InterPro" id="IPR014031">
    <property type="entry name" value="Ketoacyl_synth_C"/>
</dbReference>
<dbReference type="InterPro" id="IPR000794">
    <property type="entry name" value="Beta-ketoacyl_synthase"/>
</dbReference>
<organism evidence="5 6">
    <name type="scientific">Paenibacillus monticola</name>
    <dbReference type="NCBI Taxonomy" id="2666075"/>
    <lineage>
        <taxon>Bacteria</taxon>
        <taxon>Bacillati</taxon>
        <taxon>Bacillota</taxon>
        <taxon>Bacilli</taxon>
        <taxon>Bacillales</taxon>
        <taxon>Paenibacillaceae</taxon>
        <taxon>Paenibacillus</taxon>
    </lineage>
</organism>
<keyword evidence="2 3" id="KW-0808">Transferase</keyword>
<dbReference type="CDD" id="cd00834">
    <property type="entry name" value="KAS_I_II"/>
    <property type="match status" value="1"/>
</dbReference>
<dbReference type="Gene3D" id="3.40.47.10">
    <property type="match status" value="2"/>
</dbReference>
<proteinExistence type="inferred from homology"/>
<dbReference type="Pfam" id="PF02801">
    <property type="entry name" value="Ketoacyl-synt_C"/>
    <property type="match status" value="1"/>
</dbReference>
<dbReference type="EMBL" id="WJXB01000001">
    <property type="protein sequence ID" value="MRN51855.1"/>
    <property type="molecule type" value="Genomic_DNA"/>
</dbReference>
<dbReference type="Proteomes" id="UP000463051">
    <property type="component" value="Unassembled WGS sequence"/>
</dbReference>
<evidence type="ECO:0000256" key="2">
    <source>
        <dbReference type="ARBA" id="ARBA00022679"/>
    </source>
</evidence>
<evidence type="ECO:0000256" key="3">
    <source>
        <dbReference type="RuleBase" id="RU003694"/>
    </source>
</evidence>
<sequence>MNPVIGGDRVAVTGMGIVSSIGCGIEDFTQSLKQGNSGVGKLLLPALPDFPVQVGALLDESSLNFTSDEPEGSSHVSRAKKGFNRLSKSMKTTIIAALEAWRMAELQQKEMEPRRIGLIVAGSNLTTAMLYDNTDKFRQSPEYTSPSFVLQQMDTHYVGVLSEIFGIQGEGFTVGGASASGNIAIIQAERLIRHGYVDACLVVGPMADLSPMELYGYLNMGALGGSSFAENPAAASRPFDHLHEGFIYGQASGCLLLESRKHAEKRGVTLWAEIAGTASQLDGNRSSDPSTDGEAHVMERCMQQAHKSIKEIQYINTHGTSTPLGDRTELAAIRQVFQEETSRIWLNSTKCMTGHCLYSAGIIEAIATVQQMVQGFLHPNINLDQPIDERFRFTGKVAERYQVEDALSNSFGFGGVNSSILFTRG</sequence>
<name>A0A7X2H1Y5_9BACL</name>
<protein>
    <submittedName>
        <fullName evidence="5">Beta-ketoacyl-ACP synthase</fullName>
    </submittedName>
</protein>
<evidence type="ECO:0000313" key="6">
    <source>
        <dbReference type="Proteomes" id="UP000463051"/>
    </source>
</evidence>
<dbReference type="PANTHER" id="PTHR11712:SF336">
    <property type="entry name" value="3-OXOACYL-[ACYL-CARRIER-PROTEIN] SYNTHASE, MITOCHONDRIAL"/>
    <property type="match status" value="1"/>
</dbReference>
<evidence type="ECO:0000256" key="1">
    <source>
        <dbReference type="ARBA" id="ARBA00008467"/>
    </source>
</evidence>
<keyword evidence="6" id="KW-1185">Reference proteome</keyword>
<dbReference type="Pfam" id="PF00109">
    <property type="entry name" value="ketoacyl-synt"/>
    <property type="match status" value="1"/>
</dbReference>
<dbReference type="SUPFAM" id="SSF53901">
    <property type="entry name" value="Thiolase-like"/>
    <property type="match status" value="2"/>
</dbReference>
<reference evidence="5 6" key="1">
    <citation type="submission" date="2019-11" db="EMBL/GenBank/DDBJ databases">
        <title>Paenibacillus monticola sp. nov., a novel PGPR strain isolated from mountain sample in China.</title>
        <authorList>
            <person name="Zhao Q."/>
            <person name="Li H.-P."/>
            <person name="Zhang J.-L."/>
        </authorList>
    </citation>
    <scope>NUCLEOTIDE SEQUENCE [LARGE SCALE GENOMIC DNA]</scope>
    <source>
        <strain evidence="5 6">LC-T2</strain>
    </source>
</reference>
<evidence type="ECO:0000259" key="4">
    <source>
        <dbReference type="PROSITE" id="PS52004"/>
    </source>
</evidence>
<dbReference type="NCBIfam" id="NF005490">
    <property type="entry name" value="PRK07103.1"/>
    <property type="match status" value="1"/>
</dbReference>